<reference evidence="3" key="1">
    <citation type="submission" date="2022-11" db="UniProtKB">
        <authorList>
            <consortium name="WormBaseParasite"/>
        </authorList>
    </citation>
    <scope>IDENTIFICATION</scope>
</reference>
<evidence type="ECO:0000313" key="2">
    <source>
        <dbReference type="Proteomes" id="UP000887565"/>
    </source>
</evidence>
<keyword evidence="2" id="KW-1185">Reference proteome</keyword>
<accession>A0A915KUH1</accession>
<dbReference type="WBParaSite" id="nRc.2.0.1.t42576-RA">
    <property type="protein sequence ID" value="nRc.2.0.1.t42576-RA"/>
    <property type="gene ID" value="nRc.2.0.1.g42576"/>
</dbReference>
<organism evidence="2 3">
    <name type="scientific">Romanomermis culicivorax</name>
    <name type="common">Nematode worm</name>
    <dbReference type="NCBI Taxonomy" id="13658"/>
    <lineage>
        <taxon>Eukaryota</taxon>
        <taxon>Metazoa</taxon>
        <taxon>Ecdysozoa</taxon>
        <taxon>Nematoda</taxon>
        <taxon>Enoplea</taxon>
        <taxon>Dorylaimia</taxon>
        <taxon>Mermithida</taxon>
        <taxon>Mermithoidea</taxon>
        <taxon>Mermithidae</taxon>
        <taxon>Romanomermis</taxon>
    </lineage>
</organism>
<dbReference type="AlphaFoldDB" id="A0A915KUH1"/>
<sequence>MEYGEEKRGRCIENFDILVQMSSRERGRHQNALNNKYYQIFYRKNKHYSPQLSAMENRKRNTKFTSKELCFFVECLAQQSSVLENKNGKQKPAPFPLKQKRPGFV</sequence>
<name>A0A915KUH1_ROMCU</name>
<evidence type="ECO:0000313" key="3">
    <source>
        <dbReference type="WBParaSite" id="nRc.2.0.1.t42576-RA"/>
    </source>
</evidence>
<evidence type="ECO:0000256" key="1">
    <source>
        <dbReference type="SAM" id="MobiDB-lite"/>
    </source>
</evidence>
<dbReference type="Proteomes" id="UP000887565">
    <property type="component" value="Unplaced"/>
</dbReference>
<proteinExistence type="predicted"/>
<feature type="region of interest" description="Disordered" evidence="1">
    <location>
        <begin position="86"/>
        <end position="105"/>
    </location>
</feature>
<protein>
    <submittedName>
        <fullName evidence="3">Uncharacterized protein</fullName>
    </submittedName>
</protein>